<sequence>MNRIDIKSLVSVFHVSDFNRSIEWYKKWLGDPTNIPMEGIAEYEITPRSWLQLSCDEANQDGAANIVLCVNDIYQTKESLELNGIATSEILDYDIVLVFDISDEDGNKITFSQEL</sequence>
<name>A0A426TFK5_STRSU</name>
<comment type="caution">
    <text evidence="1">The sequence shown here is derived from an EMBL/GenBank/DDBJ whole genome shotgun (WGS) entry which is preliminary data.</text>
</comment>
<accession>A0A426TFK5</accession>
<reference evidence="1 2" key="1">
    <citation type="submission" date="2018-11" db="EMBL/GenBank/DDBJ databases">
        <authorList>
            <person name="Stevens M.J."/>
            <person name="Cernela N."/>
            <person name="Spoerry Serrano N."/>
            <person name="Schmitt S."/>
            <person name="Schrenzel J."/>
            <person name="Stephan R."/>
        </authorList>
    </citation>
    <scope>NUCLEOTIDE SEQUENCE [LARGE SCALE GENOMIC DNA]</scope>
    <source>
        <strain evidence="1 2">PP422</strain>
    </source>
</reference>
<organism evidence="1 2">
    <name type="scientific">Streptococcus suis</name>
    <dbReference type="NCBI Taxonomy" id="1307"/>
    <lineage>
        <taxon>Bacteria</taxon>
        <taxon>Bacillati</taxon>
        <taxon>Bacillota</taxon>
        <taxon>Bacilli</taxon>
        <taxon>Lactobacillales</taxon>
        <taxon>Streptococcaceae</taxon>
        <taxon>Streptococcus</taxon>
    </lineage>
</organism>
<evidence type="ECO:0000313" key="2">
    <source>
        <dbReference type="Proteomes" id="UP000274117"/>
    </source>
</evidence>
<evidence type="ECO:0000313" key="1">
    <source>
        <dbReference type="EMBL" id="RRR53535.1"/>
    </source>
</evidence>
<dbReference type="Gene3D" id="3.10.180.10">
    <property type="entry name" value="2,3-Dihydroxybiphenyl 1,2-Dioxygenase, domain 1"/>
    <property type="match status" value="1"/>
</dbReference>
<dbReference type="InterPro" id="IPR029068">
    <property type="entry name" value="Glyas_Bleomycin-R_OHBP_Dase"/>
</dbReference>
<dbReference type="AlphaFoldDB" id="A0A426TFK5"/>
<proteinExistence type="predicted"/>
<dbReference type="Proteomes" id="UP000274117">
    <property type="component" value="Unassembled WGS sequence"/>
</dbReference>
<protein>
    <submittedName>
        <fullName evidence="1">VOC family protein</fullName>
    </submittedName>
</protein>
<dbReference type="SUPFAM" id="SSF54593">
    <property type="entry name" value="Glyoxalase/Bleomycin resistance protein/Dihydroxybiphenyl dioxygenase"/>
    <property type="match status" value="1"/>
</dbReference>
<reference evidence="1 2" key="2">
    <citation type="submission" date="2018-12" db="EMBL/GenBank/DDBJ databases">
        <title>Whole-genome sequences of fifteen clinical Streptococcus suis strains isolated from pigs between 2006 and 2018.</title>
        <authorList>
            <person name="Stevens M.J.A."/>
            <person name="Cernela N."/>
            <person name="Spoerry Serrano N."/>
            <person name="Schmitt S."/>
            <person name="Schrenzel J."/>
            <person name="Stephan R."/>
        </authorList>
    </citation>
    <scope>NUCLEOTIDE SEQUENCE [LARGE SCALE GENOMIC DNA]</scope>
    <source>
        <strain evidence="1 2">PP422</strain>
    </source>
</reference>
<gene>
    <name evidence="1" type="ORF">EI998_04530</name>
</gene>
<dbReference type="EMBL" id="RSDO01000006">
    <property type="protein sequence ID" value="RRR53535.1"/>
    <property type="molecule type" value="Genomic_DNA"/>
</dbReference>